<accession>A0AAD9L6M8</accession>
<evidence type="ECO:0000256" key="5">
    <source>
        <dbReference type="ARBA" id="ARBA00048885"/>
    </source>
</evidence>
<dbReference type="FunFam" id="3.30.420.40:FF:000275">
    <property type="entry name" value="Putative xylulokinase"/>
    <property type="match status" value="1"/>
</dbReference>
<dbReference type="GO" id="GO:0004856">
    <property type="term" value="F:D-xylulokinase activity"/>
    <property type="evidence" value="ECO:0007669"/>
    <property type="project" value="UniProtKB-UniRule"/>
</dbReference>
<dbReference type="InterPro" id="IPR042024">
    <property type="entry name" value="D-XK_euk"/>
</dbReference>
<comment type="caution">
    <text evidence="9">The sequence shown here is derived from an EMBL/GenBank/DDBJ whole genome shotgun (WGS) entry which is preliminary data.</text>
</comment>
<dbReference type="GO" id="GO:0005524">
    <property type="term" value="F:ATP binding"/>
    <property type="evidence" value="ECO:0007669"/>
    <property type="project" value="UniProtKB-UniRule"/>
</dbReference>
<dbReference type="InterPro" id="IPR018485">
    <property type="entry name" value="FGGY_C"/>
</dbReference>
<name>A0AAD9L6M8_PAPLA</name>
<evidence type="ECO:0000259" key="8">
    <source>
        <dbReference type="Pfam" id="PF02782"/>
    </source>
</evidence>
<feature type="region of interest" description="Disordered" evidence="7">
    <location>
        <begin position="575"/>
        <end position="608"/>
    </location>
</feature>
<dbReference type="Pfam" id="PF02782">
    <property type="entry name" value="FGGY_C"/>
    <property type="match status" value="1"/>
</dbReference>
<protein>
    <recommendedName>
        <fullName evidence="6">Xylulose kinase</fullName>
        <ecNumber evidence="6">2.7.1.17</ecNumber>
    </recommendedName>
</protein>
<keyword evidence="6" id="KW-0067">ATP-binding</keyword>
<dbReference type="InterPro" id="IPR043129">
    <property type="entry name" value="ATPase_NBD"/>
</dbReference>
<feature type="compositionally biased region" description="Acidic residues" evidence="7">
    <location>
        <begin position="583"/>
        <end position="592"/>
    </location>
</feature>
<evidence type="ECO:0000256" key="2">
    <source>
        <dbReference type="ARBA" id="ARBA00022629"/>
    </source>
</evidence>
<dbReference type="AlphaFoldDB" id="A0AAD9L6M8"/>
<comment type="function">
    <text evidence="6">Highly specific D-xylulose kinase which participates in the catabolism of xylose. Xylose is a major component of hemicelluloses such as xylan. Most fungi utilize D-xylose via three enzymatic reactions, xylose reductase (XR), xylitol dehydrogenase (XDH), and xylulokinase, to form xylulose 5-phosphate, which enters pentose phosphate pathway.</text>
</comment>
<evidence type="ECO:0000256" key="3">
    <source>
        <dbReference type="ARBA" id="ARBA00022679"/>
    </source>
</evidence>
<organism evidence="9 10">
    <name type="scientific">Papiliotrema laurentii</name>
    <name type="common">Cryptococcus laurentii</name>
    <dbReference type="NCBI Taxonomy" id="5418"/>
    <lineage>
        <taxon>Eukaryota</taxon>
        <taxon>Fungi</taxon>
        <taxon>Dikarya</taxon>
        <taxon>Basidiomycota</taxon>
        <taxon>Agaricomycotina</taxon>
        <taxon>Tremellomycetes</taxon>
        <taxon>Tremellales</taxon>
        <taxon>Rhynchogastremaceae</taxon>
        <taxon>Papiliotrema</taxon>
    </lineage>
</organism>
<dbReference type="GO" id="GO:0042732">
    <property type="term" value="P:D-xylose metabolic process"/>
    <property type="evidence" value="ECO:0007669"/>
    <property type="project" value="UniProtKB-UniRule"/>
</dbReference>
<dbReference type="PANTHER" id="PTHR10196">
    <property type="entry name" value="SUGAR KINASE"/>
    <property type="match status" value="1"/>
</dbReference>
<evidence type="ECO:0000256" key="7">
    <source>
        <dbReference type="SAM" id="MobiDB-lite"/>
    </source>
</evidence>
<comment type="similarity">
    <text evidence="1 6">Belongs to the FGGY kinase family.</text>
</comment>
<dbReference type="Gene3D" id="3.30.420.40">
    <property type="match status" value="2"/>
</dbReference>
<dbReference type="PANTHER" id="PTHR10196:SF57">
    <property type="entry name" value="XYLULOSE KINASE"/>
    <property type="match status" value="1"/>
</dbReference>
<keyword evidence="3 6" id="KW-0808">Transferase</keyword>
<comment type="catalytic activity">
    <reaction evidence="5 6">
        <text>D-xylulose + ATP = D-xylulose 5-phosphate + ADP + H(+)</text>
        <dbReference type="Rhea" id="RHEA:10964"/>
        <dbReference type="ChEBI" id="CHEBI:15378"/>
        <dbReference type="ChEBI" id="CHEBI:17140"/>
        <dbReference type="ChEBI" id="CHEBI:30616"/>
        <dbReference type="ChEBI" id="CHEBI:57737"/>
        <dbReference type="ChEBI" id="CHEBI:456216"/>
        <dbReference type="EC" id="2.7.1.17"/>
    </reaction>
</comment>
<dbReference type="FunFam" id="3.30.420.40:FF:000311">
    <property type="entry name" value="Xylulokinase, putative"/>
    <property type="match status" value="1"/>
</dbReference>
<dbReference type="GO" id="GO:0005829">
    <property type="term" value="C:cytosol"/>
    <property type="evidence" value="ECO:0007669"/>
    <property type="project" value="TreeGrafter"/>
</dbReference>
<proteinExistence type="inferred from homology"/>
<dbReference type="EC" id="2.7.1.17" evidence="6"/>
<evidence type="ECO:0000256" key="4">
    <source>
        <dbReference type="ARBA" id="ARBA00022777"/>
    </source>
</evidence>
<evidence type="ECO:0000313" key="9">
    <source>
        <dbReference type="EMBL" id="KAK1925506.1"/>
    </source>
</evidence>
<evidence type="ECO:0000256" key="6">
    <source>
        <dbReference type="RuleBase" id="RU367058"/>
    </source>
</evidence>
<keyword evidence="4 6" id="KW-0418">Kinase</keyword>
<keyword evidence="6" id="KW-0119">Carbohydrate metabolism</keyword>
<dbReference type="SUPFAM" id="SSF53067">
    <property type="entry name" value="Actin-like ATPase domain"/>
    <property type="match status" value="2"/>
</dbReference>
<dbReference type="EMBL" id="JAODAN010000003">
    <property type="protein sequence ID" value="KAK1925506.1"/>
    <property type="molecule type" value="Genomic_DNA"/>
</dbReference>
<gene>
    <name evidence="9" type="ORF">DB88DRAFT_198172</name>
</gene>
<reference evidence="9" key="1">
    <citation type="submission" date="2023-02" db="EMBL/GenBank/DDBJ databases">
        <title>Identification and recombinant expression of a fungal hydrolase from Papiliotrema laurentii that hydrolyzes apple cutin and clears colloidal polyester polyurethane.</title>
        <authorList>
            <consortium name="DOE Joint Genome Institute"/>
            <person name="Roman V.A."/>
            <person name="Bojanowski C."/>
            <person name="Crable B.R."/>
            <person name="Wagner D.N."/>
            <person name="Hung C.S."/>
            <person name="Nadeau L.J."/>
            <person name="Schratz L."/>
            <person name="Haridas S."/>
            <person name="Pangilinan J."/>
            <person name="Lipzen A."/>
            <person name="Na H."/>
            <person name="Yan M."/>
            <person name="Ng V."/>
            <person name="Grigoriev I.V."/>
            <person name="Spatafora J.W."/>
            <person name="Barlow D."/>
            <person name="Biffinger J."/>
            <person name="Kelley-Loughnane N."/>
            <person name="Varaljay V.A."/>
            <person name="Crookes-Goodson W.J."/>
        </authorList>
    </citation>
    <scope>NUCLEOTIDE SEQUENCE</scope>
    <source>
        <strain evidence="9">5307AH</strain>
    </source>
</reference>
<dbReference type="CDD" id="cd07776">
    <property type="entry name" value="ASKHA_NBD_FGGY_SpXK-like"/>
    <property type="match status" value="1"/>
</dbReference>
<keyword evidence="6" id="KW-0547">Nucleotide-binding</keyword>
<keyword evidence="2 6" id="KW-0859">Xylose metabolism</keyword>
<dbReference type="Proteomes" id="UP001182556">
    <property type="component" value="Unassembled WGS sequence"/>
</dbReference>
<sequence length="624" mass="67883">MTSNMDNLFLGLDASTQSVKASLLSSTLDVISELSVNFDADLPHYGTSGGVLYGPKDSGEVYSPVMMIVEAVDMLFEKINKAGWDTGRIRGVSAAGQQHASVYWSKQSSSVLSSVDSSKPLVSQLSPAFSRPVVPNWQDSSTTADCRALEAAFGGPEALARATGSKAHERFTAAQIMRFKRLQPDVYEATDRIGLCSSFITTLLCLDGEVKGIDESDACGMNLWRMDDAKRGWHPTALAAIAGEEGAAELERKLGQVEVDAGRVVGKVGKWFVERYGFDPEGCVFPGTGDNPATFLSLTLRPSEGLVSLGTSDVVLVSTSSYNPHPEYHAFFHPAQNAPLSSTDGDSSSHVKPRYFNMLVYKNGSLARQHVRDKYFDKSWDKFNAAVEDLRPKNNTELPTSTAFWWLLPDIIPDGASGVHKFTGPRESSELIDAASAQKVDEFPDVRTEALAILESQLLNYRSRSSAILDGSDEPSKPATPAITTTLPRLTRVYATGGASANHTLLSLMADVLSAPVCKNVEFNPETSQWSFANWNSCSVGVAYKARWGWERQKDGGKRDAIDFDELVRECRETRREARGDEGSGEALEEEGISVVASPGPGRGSYERSVSWWQTLEDRALGGE</sequence>
<keyword evidence="10" id="KW-1185">Reference proteome</keyword>
<dbReference type="GO" id="GO:0005997">
    <property type="term" value="P:xylulose metabolic process"/>
    <property type="evidence" value="ECO:0007669"/>
    <property type="project" value="TreeGrafter"/>
</dbReference>
<feature type="domain" description="Carbohydrate kinase FGGY C-terminal" evidence="8">
    <location>
        <begin position="306"/>
        <end position="517"/>
    </location>
</feature>
<evidence type="ECO:0000256" key="1">
    <source>
        <dbReference type="ARBA" id="ARBA00009156"/>
    </source>
</evidence>
<evidence type="ECO:0000313" key="10">
    <source>
        <dbReference type="Proteomes" id="UP001182556"/>
    </source>
</evidence>